<organism evidence="1 2">
    <name type="scientific">Enhygromyxa salina</name>
    <dbReference type="NCBI Taxonomy" id="215803"/>
    <lineage>
        <taxon>Bacteria</taxon>
        <taxon>Pseudomonadati</taxon>
        <taxon>Myxococcota</taxon>
        <taxon>Polyangia</taxon>
        <taxon>Nannocystales</taxon>
        <taxon>Nannocystaceae</taxon>
        <taxon>Enhygromyxa</taxon>
    </lineage>
</organism>
<proteinExistence type="predicted"/>
<dbReference type="AlphaFoldDB" id="A0A2S9YCY5"/>
<keyword evidence="2" id="KW-1185">Reference proteome</keyword>
<reference evidence="1 2" key="1">
    <citation type="submission" date="2018-03" db="EMBL/GenBank/DDBJ databases">
        <title>Draft Genome Sequences of the Obligatory Marine Myxobacteria Enhygromyxa salina SWB005.</title>
        <authorList>
            <person name="Poehlein A."/>
            <person name="Moghaddam J.A."/>
            <person name="Harms H."/>
            <person name="Alanjari M."/>
            <person name="Koenig G.M."/>
            <person name="Daniel R."/>
            <person name="Schaeberle T.F."/>
        </authorList>
    </citation>
    <scope>NUCLEOTIDE SEQUENCE [LARGE SCALE GENOMIC DNA]</scope>
    <source>
        <strain evidence="1 2">SWB005</strain>
    </source>
</reference>
<evidence type="ECO:0008006" key="3">
    <source>
        <dbReference type="Google" id="ProtNLM"/>
    </source>
</evidence>
<name>A0A2S9YCY5_9BACT</name>
<comment type="caution">
    <text evidence="1">The sequence shown here is derived from an EMBL/GenBank/DDBJ whole genome shotgun (WGS) entry which is preliminary data.</text>
</comment>
<evidence type="ECO:0000313" key="2">
    <source>
        <dbReference type="Proteomes" id="UP000237968"/>
    </source>
</evidence>
<evidence type="ECO:0000313" key="1">
    <source>
        <dbReference type="EMBL" id="PRQ02974.1"/>
    </source>
</evidence>
<gene>
    <name evidence="1" type="ORF">ENSA5_19130</name>
</gene>
<accession>A0A2S9YCY5</accession>
<sequence>MSVKKLLMVFSIGLLTAYGCGRSGGEVECIEVDEQLGDPGSRQWCDGEYSPTNLQWEGQMTSTTVPVCLSPEEDGQCTVCPTDEVRRGVEEQLHKDLAQYRPECTLAHWELGCMRTIEHAKEIGRDPDYCCFQVALWGDQCEG</sequence>
<dbReference type="Proteomes" id="UP000237968">
    <property type="component" value="Unassembled WGS sequence"/>
</dbReference>
<dbReference type="EMBL" id="PVNK01000108">
    <property type="protein sequence ID" value="PRQ02974.1"/>
    <property type="molecule type" value="Genomic_DNA"/>
</dbReference>
<protein>
    <recommendedName>
        <fullName evidence="3">Lipoprotein</fullName>
    </recommendedName>
</protein>
<dbReference type="PROSITE" id="PS51257">
    <property type="entry name" value="PROKAR_LIPOPROTEIN"/>
    <property type="match status" value="1"/>
</dbReference>